<dbReference type="STRING" id="97481.SAMN05444853_11823"/>
<dbReference type="GO" id="GO:0003700">
    <property type="term" value="F:DNA-binding transcription factor activity"/>
    <property type="evidence" value="ECO:0007669"/>
    <property type="project" value="InterPro"/>
</dbReference>
<evidence type="ECO:0000256" key="2">
    <source>
        <dbReference type="ARBA" id="ARBA00023125"/>
    </source>
</evidence>
<evidence type="ECO:0000313" key="7">
    <source>
        <dbReference type="EMBL" id="SEM44340.1"/>
    </source>
</evidence>
<dbReference type="AlphaFoldDB" id="A0A1H7YDY6"/>
<dbReference type="GO" id="GO:0003677">
    <property type="term" value="F:DNA binding"/>
    <property type="evidence" value="ECO:0007669"/>
    <property type="project" value="UniProtKB-KW"/>
</dbReference>
<dbReference type="PANTHER" id="PTHR42756:SF1">
    <property type="entry name" value="TRANSCRIPTIONAL REPRESSOR OF EMRAB OPERON"/>
    <property type="match status" value="1"/>
</dbReference>
<keyword evidence="9" id="KW-1185">Reference proteome</keyword>
<dbReference type="InterPro" id="IPR000835">
    <property type="entry name" value="HTH_MarR-typ"/>
</dbReference>
<reference evidence="8" key="1">
    <citation type="submission" date="2016-10" db="EMBL/GenBank/DDBJ databases">
        <authorList>
            <person name="Varghese N."/>
            <person name="Submissions S."/>
        </authorList>
    </citation>
    <scope>NUCLEOTIDE SEQUENCE [LARGE SCALE GENOMIC DNA]</scope>
    <source>
        <strain evidence="8">DSM 24204</strain>
    </source>
</reference>
<evidence type="ECO:0000313" key="5">
    <source>
        <dbReference type="EMBL" id="MDP8085691.1"/>
    </source>
</evidence>
<dbReference type="Proteomes" id="UP001231736">
    <property type="component" value="Unassembled WGS sequence"/>
</dbReference>
<feature type="domain" description="HTH marR-type" evidence="4">
    <location>
        <begin position="1"/>
        <end position="146"/>
    </location>
</feature>
<sequence length="146" mass="17127">MNKVFSVDTPSESTGFLLWKTTNLWQREIKRALVKYDLTHTQFVILASVYWLSTTHKDVTQVEIANFIDIDKMMTSNVIRKLIDKEFIIRKEHHIDTRAKVVQLTDKGVDVLKKSVVEVERFDHLFFGKVSDQSKFNSELIRLLNK</sequence>
<dbReference type="RefSeq" id="WP_090922441.1">
    <property type="nucleotide sequence ID" value="NZ_CP016180.1"/>
</dbReference>
<evidence type="ECO:0000256" key="3">
    <source>
        <dbReference type="ARBA" id="ARBA00023163"/>
    </source>
</evidence>
<evidence type="ECO:0000313" key="6">
    <source>
        <dbReference type="EMBL" id="MDP8175188.1"/>
    </source>
</evidence>
<evidence type="ECO:0000313" key="9">
    <source>
        <dbReference type="Proteomes" id="UP001224812"/>
    </source>
</evidence>
<gene>
    <name evidence="5" type="ORF">QJT92_07125</name>
    <name evidence="6" type="ORF">QJU97_06945</name>
    <name evidence="7" type="ORF">SAMN05444853_11823</name>
</gene>
<evidence type="ECO:0000259" key="4">
    <source>
        <dbReference type="PROSITE" id="PS50995"/>
    </source>
</evidence>
<dbReference type="GeneID" id="83544192"/>
<dbReference type="Proteomes" id="UP000198883">
    <property type="component" value="Unassembled WGS sequence"/>
</dbReference>
<dbReference type="EMBL" id="JASAYT010000020">
    <property type="protein sequence ID" value="MDP8175188.1"/>
    <property type="molecule type" value="Genomic_DNA"/>
</dbReference>
<dbReference type="SUPFAM" id="SSF46785">
    <property type="entry name" value="Winged helix' DNA-binding domain"/>
    <property type="match status" value="1"/>
</dbReference>
<evidence type="ECO:0000313" key="8">
    <source>
        <dbReference type="Proteomes" id="UP000198883"/>
    </source>
</evidence>
<evidence type="ECO:0000256" key="1">
    <source>
        <dbReference type="ARBA" id="ARBA00023015"/>
    </source>
</evidence>
<accession>A0A1H7YDY6</accession>
<keyword evidence="1" id="KW-0805">Transcription regulation</keyword>
<dbReference type="EMBL" id="FOBN01000018">
    <property type="protein sequence ID" value="SEM44340.1"/>
    <property type="molecule type" value="Genomic_DNA"/>
</dbReference>
<dbReference type="PROSITE" id="PS50995">
    <property type="entry name" value="HTH_MARR_2"/>
    <property type="match status" value="1"/>
</dbReference>
<reference evidence="5 9" key="3">
    <citation type="journal article" date="2023" name="Front. Microbiol.">
        <title>Phylogeography and host specificity of Pasteurellaceae pathogenic to sea-farmed fish in the north-east Atlantic.</title>
        <authorList>
            <person name="Gulla S."/>
            <person name="Colquhoun D.J."/>
            <person name="Olsen A.B."/>
            <person name="Spilsberg B."/>
            <person name="Lagesen K."/>
            <person name="Aakesson C.P."/>
            <person name="Strom S."/>
            <person name="Manji F."/>
            <person name="Birkbeck T.H."/>
            <person name="Nilsen H.K."/>
        </authorList>
    </citation>
    <scope>NUCLEOTIDE SEQUENCE [LARGE SCALE GENOMIC DNA]</scope>
    <source>
        <strain evidence="5 9">VIO11850</strain>
    </source>
</reference>
<dbReference type="EMBL" id="JASAVS010000014">
    <property type="protein sequence ID" value="MDP8085691.1"/>
    <property type="molecule type" value="Genomic_DNA"/>
</dbReference>
<proteinExistence type="predicted"/>
<dbReference type="Proteomes" id="UP001224812">
    <property type="component" value="Unassembled WGS sequence"/>
</dbReference>
<dbReference type="Gene3D" id="1.10.10.10">
    <property type="entry name" value="Winged helix-like DNA-binding domain superfamily/Winged helix DNA-binding domain"/>
    <property type="match status" value="1"/>
</dbReference>
<keyword evidence="3" id="KW-0804">Transcription</keyword>
<dbReference type="PANTHER" id="PTHR42756">
    <property type="entry name" value="TRANSCRIPTIONAL REGULATOR, MARR"/>
    <property type="match status" value="1"/>
</dbReference>
<reference evidence="6" key="4">
    <citation type="journal article" date="2023" name="Front. Microbiol.">
        <title>Phylogeography and host specificity of Pasteurellaceae pathogenic to sea-farmed fish in the north-east Atlantic.</title>
        <authorList>
            <person name="Gulla S."/>
            <person name="Colquhoun D.J."/>
            <person name="Olsen A.B."/>
            <person name="Spilsberg B."/>
            <person name="Lagesen K."/>
            <person name="Aakesson C.P."/>
            <person name="Strom S."/>
            <person name="Manji F."/>
            <person name="Birkbeck T.H."/>
            <person name="Nilsen H.K."/>
        </authorList>
    </citation>
    <scope>NUCLEOTIDE SEQUENCE</scope>
    <source>
        <strain evidence="6">98B1</strain>
    </source>
</reference>
<keyword evidence="2 7" id="KW-0238">DNA-binding</keyword>
<dbReference type="SMART" id="SM00347">
    <property type="entry name" value="HTH_MARR"/>
    <property type="match status" value="1"/>
</dbReference>
<dbReference type="OrthoDB" id="162531at2"/>
<dbReference type="InterPro" id="IPR036390">
    <property type="entry name" value="WH_DNA-bd_sf"/>
</dbReference>
<dbReference type="InterPro" id="IPR036388">
    <property type="entry name" value="WH-like_DNA-bd_sf"/>
</dbReference>
<protein>
    <submittedName>
        <fullName evidence="7">DNA-binding transcriptional regulator, MarR family</fullName>
    </submittedName>
    <submittedName>
        <fullName evidence="5">MarR family transcriptional regulator</fullName>
    </submittedName>
</protein>
<reference evidence="7" key="2">
    <citation type="submission" date="2016-10" db="EMBL/GenBank/DDBJ databases">
        <authorList>
            <person name="de Groot N.N."/>
        </authorList>
    </citation>
    <scope>NUCLEOTIDE SEQUENCE [LARGE SCALE GENOMIC DNA]</scope>
    <source>
        <strain evidence="7">DSM 24204</strain>
    </source>
</reference>
<name>A0A1H7YDY6_9PAST</name>
<dbReference type="Pfam" id="PF01047">
    <property type="entry name" value="MarR"/>
    <property type="match status" value="1"/>
</dbReference>
<organism evidence="7 8">
    <name type="scientific">Phocoenobacter skyensis</name>
    <dbReference type="NCBI Taxonomy" id="97481"/>
    <lineage>
        <taxon>Bacteria</taxon>
        <taxon>Pseudomonadati</taxon>
        <taxon>Pseudomonadota</taxon>
        <taxon>Gammaproteobacteria</taxon>
        <taxon>Pasteurellales</taxon>
        <taxon>Pasteurellaceae</taxon>
        <taxon>Phocoenobacter</taxon>
    </lineage>
</organism>